<dbReference type="GO" id="GO:0003676">
    <property type="term" value="F:nucleic acid binding"/>
    <property type="evidence" value="ECO:0007669"/>
    <property type="project" value="InterPro"/>
</dbReference>
<dbReference type="InterPro" id="IPR005162">
    <property type="entry name" value="Retrotrans_gag_dom"/>
</dbReference>
<evidence type="ECO:0000256" key="1">
    <source>
        <dbReference type="PROSITE-ProRule" id="PRU00047"/>
    </source>
</evidence>
<dbReference type="PROSITE" id="PS50158">
    <property type="entry name" value="ZF_CCHC"/>
    <property type="match status" value="1"/>
</dbReference>
<dbReference type="Pfam" id="PF03732">
    <property type="entry name" value="Retrotrans_gag"/>
    <property type="match status" value="1"/>
</dbReference>
<keyword evidence="1" id="KW-0863">Zinc-finger</keyword>
<comment type="caution">
    <text evidence="3">The sequence shown here is derived from an EMBL/GenBank/DDBJ whole genome shotgun (WGS) entry which is preliminary data.</text>
</comment>
<protein>
    <submittedName>
        <fullName evidence="3">Retrotransposon protein</fullName>
    </submittedName>
</protein>
<dbReference type="InterPro" id="IPR032567">
    <property type="entry name" value="RTL1-rel"/>
</dbReference>
<dbReference type="InterPro" id="IPR036875">
    <property type="entry name" value="Znf_CCHC_sf"/>
</dbReference>
<dbReference type="Pfam" id="PF00098">
    <property type="entry name" value="zf-CCHC"/>
    <property type="match status" value="1"/>
</dbReference>
<dbReference type="InterPro" id="IPR001878">
    <property type="entry name" value="Znf_CCHC"/>
</dbReference>
<accession>A0A392PAG0</accession>
<keyword evidence="1" id="KW-0479">Metal-binding</keyword>
<dbReference type="SMART" id="SM00343">
    <property type="entry name" value="ZnF_C2HC"/>
    <property type="match status" value="1"/>
</dbReference>
<dbReference type="AlphaFoldDB" id="A0A392PAG0"/>
<evidence type="ECO:0000313" key="4">
    <source>
        <dbReference type="Proteomes" id="UP000265520"/>
    </source>
</evidence>
<dbReference type="GO" id="GO:0008270">
    <property type="term" value="F:zinc ion binding"/>
    <property type="evidence" value="ECO:0007669"/>
    <property type="project" value="UniProtKB-KW"/>
</dbReference>
<dbReference type="Proteomes" id="UP000265520">
    <property type="component" value="Unassembled WGS sequence"/>
</dbReference>
<organism evidence="3 4">
    <name type="scientific">Trifolium medium</name>
    <dbReference type="NCBI Taxonomy" id="97028"/>
    <lineage>
        <taxon>Eukaryota</taxon>
        <taxon>Viridiplantae</taxon>
        <taxon>Streptophyta</taxon>
        <taxon>Embryophyta</taxon>
        <taxon>Tracheophyta</taxon>
        <taxon>Spermatophyta</taxon>
        <taxon>Magnoliopsida</taxon>
        <taxon>eudicotyledons</taxon>
        <taxon>Gunneridae</taxon>
        <taxon>Pentapetalae</taxon>
        <taxon>rosids</taxon>
        <taxon>fabids</taxon>
        <taxon>Fabales</taxon>
        <taxon>Fabaceae</taxon>
        <taxon>Papilionoideae</taxon>
        <taxon>50 kb inversion clade</taxon>
        <taxon>NPAAA clade</taxon>
        <taxon>Hologalegina</taxon>
        <taxon>IRL clade</taxon>
        <taxon>Trifolieae</taxon>
        <taxon>Trifolium</taxon>
    </lineage>
</organism>
<keyword evidence="1" id="KW-0862">Zinc</keyword>
<dbReference type="Gene3D" id="4.10.60.10">
    <property type="entry name" value="Zinc finger, CCHC-type"/>
    <property type="match status" value="1"/>
</dbReference>
<dbReference type="SUPFAM" id="SSF57756">
    <property type="entry name" value="Retrovirus zinc finger-like domains"/>
    <property type="match status" value="1"/>
</dbReference>
<proteinExistence type="predicted"/>
<dbReference type="EMBL" id="LXQA010070287">
    <property type="protein sequence ID" value="MCI08774.1"/>
    <property type="molecule type" value="Genomic_DNA"/>
</dbReference>
<reference evidence="3 4" key="1">
    <citation type="journal article" date="2018" name="Front. Plant Sci.">
        <title>Red Clover (Trifolium pratense) and Zigzag Clover (T. medium) - A Picture of Genomic Similarities and Differences.</title>
        <authorList>
            <person name="Dluhosova J."/>
            <person name="Istvanek J."/>
            <person name="Nedelnik J."/>
            <person name="Repkova J."/>
        </authorList>
    </citation>
    <scope>NUCLEOTIDE SEQUENCE [LARGE SCALE GENOMIC DNA]</scope>
    <source>
        <strain evidence="4">cv. 10/8</strain>
        <tissue evidence="3">Leaf</tissue>
    </source>
</reference>
<dbReference type="PANTHER" id="PTHR15503:SF42">
    <property type="entry name" value="ZINC FINGER, CCHC-TYPE, RETROTRANSPOSON GAG DOMAIN, ASPARTIC PEPTIDASE DOMAIN PROTEIN-RELATED"/>
    <property type="match status" value="1"/>
</dbReference>
<evidence type="ECO:0000259" key="2">
    <source>
        <dbReference type="PROSITE" id="PS50158"/>
    </source>
</evidence>
<keyword evidence="4" id="KW-1185">Reference proteome</keyword>
<feature type="domain" description="CCHC-type" evidence="2">
    <location>
        <begin position="164"/>
        <end position="179"/>
    </location>
</feature>
<dbReference type="PANTHER" id="PTHR15503">
    <property type="entry name" value="LDOC1 RELATED"/>
    <property type="match status" value="1"/>
</dbReference>
<evidence type="ECO:0000313" key="3">
    <source>
        <dbReference type="EMBL" id="MCI08774.1"/>
    </source>
</evidence>
<sequence>MNWENFSRLFMGQYVPDSFTFQMGRQLGELKQGRSTVAEYTRKVNELVHFSSDANGVLSERAKMNKYRYGLRGDIAHAVSLQNIANFGDLIQKAYSAEATIDFANKERAAVNQQKKDFGKYKQHLKVKESSGIGKQAQSSQTLRSCPNCGKSHSGECMKGKGVCYYCKQPGHMRNECPKWKSLGGAEGTTLSKSRVYTIDGGKATSDNSLIAGKIFPVESSNVGHRCDWR</sequence>
<name>A0A392PAG0_9FABA</name>